<sequence length="550" mass="62425">MIPIHEFSTGIKVEKNPNGGWVSLEFTGKYINATLDPIPPVIECSLANQEFATTGGASDEQPAIIGRVVGTGEETWTVMAVVTQARDEGGYKFTFYRYFFTPGANNLRHLLAWWESQGKPTFNPFDGKYIGECAYFDPALARSSDLDPTAKDLELVTTKPTLLQPQQYNLITVNTLAIKKHNLDQTQPISWAFNVEALVKPHSFQIIQPASLKACEILAKQIIETASTKKAIKAAIQSLINISQVKPPAVKTIIDTLENQQLNTQEWYSLFDAQGATTAITEKIYSSPLARLMTLRAIVIPETLPEFLGWLNIQPGKQPSEYHNTSLQFQGAIGDYFPQEQLAKGIKLLLPKLLQKHISPESINWLLVKGSAWAVFRHRLINDVRYDLELIHQQSDTDAKQFDNLNFPQKIWQELIMCRQFVIDDSYKLSYYKPLAQLFELLQEYDLSAYFYQVSDAIVSKNVFLGACPNPSNEPYSPTILGLTFKRKISPVETITRLVKFKINNEILLPVLVLLAFITVGWLRREYGMFFNYNLEDVWKVLNNSIKRIF</sequence>
<dbReference type="KEGG" id="aee:IM676_06835"/>
<name>A0A7S6RKK7_9CYAN</name>
<dbReference type="RefSeq" id="WP_200989510.1">
    <property type="nucleotide sequence ID" value="NZ_CP063311.1"/>
</dbReference>
<evidence type="ECO:0000256" key="1">
    <source>
        <dbReference type="SAM" id="Phobius"/>
    </source>
</evidence>
<keyword evidence="1" id="KW-1133">Transmembrane helix</keyword>
<proteinExistence type="predicted"/>
<feature type="transmembrane region" description="Helical" evidence="1">
    <location>
        <begin position="507"/>
        <end position="523"/>
    </location>
</feature>
<reference evidence="3" key="1">
    <citation type="submission" date="2020-10" db="EMBL/GenBank/DDBJ databases">
        <title>Genome-based taxonomic classification of the species Anabaenopsis elenkinii.</title>
        <authorList>
            <person name="Delbaje E."/>
            <person name="Andreote A.P.D."/>
            <person name="Pellegrinetti T.A."/>
            <person name="Cruz R.B."/>
            <person name="Branco L.H.Z."/>
            <person name="Fiore M.F."/>
        </authorList>
    </citation>
    <scope>NUCLEOTIDE SEQUENCE [LARGE SCALE GENOMIC DNA]</scope>
    <source>
        <strain evidence="3">CCIBt3563</strain>
    </source>
</reference>
<evidence type="ECO:0000313" key="3">
    <source>
        <dbReference type="Proteomes" id="UP000593846"/>
    </source>
</evidence>
<evidence type="ECO:0000313" key="2">
    <source>
        <dbReference type="EMBL" id="QOV23982.1"/>
    </source>
</evidence>
<gene>
    <name evidence="2" type="ORF">IM676_06835</name>
</gene>
<protein>
    <submittedName>
        <fullName evidence="2">Uncharacterized protein</fullName>
    </submittedName>
</protein>
<dbReference type="Proteomes" id="UP000593846">
    <property type="component" value="Chromosome"/>
</dbReference>
<keyword evidence="3" id="KW-1185">Reference proteome</keyword>
<accession>A0A7S6RKK7</accession>
<dbReference type="EMBL" id="CP063311">
    <property type="protein sequence ID" value="QOV23982.1"/>
    <property type="molecule type" value="Genomic_DNA"/>
</dbReference>
<keyword evidence="1" id="KW-0812">Transmembrane</keyword>
<organism evidence="2 3">
    <name type="scientific">Anabaenopsis elenkinii CCIBt3563</name>
    <dbReference type="NCBI Taxonomy" id="2779889"/>
    <lineage>
        <taxon>Bacteria</taxon>
        <taxon>Bacillati</taxon>
        <taxon>Cyanobacteriota</taxon>
        <taxon>Cyanophyceae</taxon>
        <taxon>Nostocales</taxon>
        <taxon>Nodulariaceae</taxon>
        <taxon>Anabaenopsis</taxon>
    </lineage>
</organism>
<dbReference type="AlphaFoldDB" id="A0A7S6RKK7"/>
<keyword evidence="1" id="KW-0472">Membrane</keyword>